<evidence type="ECO:0000313" key="4">
    <source>
        <dbReference type="EMBL" id="PZR83267.1"/>
    </source>
</evidence>
<organism evidence="4 5">
    <name type="scientific">Candidatus Aeolococcus gillhamiae</name>
    <dbReference type="NCBI Taxonomy" id="3127015"/>
    <lineage>
        <taxon>Bacteria</taxon>
        <taxon>Bacillati</taxon>
        <taxon>Candidatus Dormiibacterota</taxon>
        <taxon>Candidatus Dormibacteria</taxon>
        <taxon>Candidatus Aeolococcales</taxon>
        <taxon>Candidatus Aeolococcaceae</taxon>
        <taxon>Candidatus Aeolococcus</taxon>
    </lineage>
</organism>
<evidence type="ECO:0000256" key="1">
    <source>
        <dbReference type="ARBA" id="ARBA00007521"/>
    </source>
</evidence>
<protein>
    <submittedName>
        <fullName evidence="4">Growth inhibitor PemK</fullName>
    </submittedName>
</protein>
<evidence type="ECO:0000256" key="2">
    <source>
        <dbReference type="ARBA" id="ARBA00022649"/>
    </source>
</evidence>
<dbReference type="EMBL" id="QHBU01000040">
    <property type="protein sequence ID" value="PZR83267.1"/>
    <property type="molecule type" value="Genomic_DNA"/>
</dbReference>
<dbReference type="InterPro" id="IPR011067">
    <property type="entry name" value="Plasmid_toxin/cell-grow_inhib"/>
</dbReference>
<dbReference type="GO" id="GO:0003677">
    <property type="term" value="F:DNA binding"/>
    <property type="evidence" value="ECO:0007669"/>
    <property type="project" value="InterPro"/>
</dbReference>
<dbReference type="AlphaFoldDB" id="A0A2W5ZH75"/>
<gene>
    <name evidence="4" type="ORF">DLM65_02360</name>
</gene>
<dbReference type="Gene3D" id="2.30.30.110">
    <property type="match status" value="1"/>
</dbReference>
<comment type="similarity">
    <text evidence="1">Belongs to the PemK/MazF family.</text>
</comment>
<dbReference type="Proteomes" id="UP000248724">
    <property type="component" value="Unassembled WGS sequence"/>
</dbReference>
<name>A0A2W5ZH75_9BACT</name>
<dbReference type="Pfam" id="PF02452">
    <property type="entry name" value="PemK_toxin"/>
    <property type="match status" value="1"/>
</dbReference>
<dbReference type="SUPFAM" id="SSF50118">
    <property type="entry name" value="Cell growth inhibitor/plasmid maintenance toxic component"/>
    <property type="match status" value="1"/>
</dbReference>
<dbReference type="GO" id="GO:0006402">
    <property type="term" value="P:mRNA catabolic process"/>
    <property type="evidence" value="ECO:0007669"/>
    <property type="project" value="TreeGrafter"/>
</dbReference>
<evidence type="ECO:0000313" key="5">
    <source>
        <dbReference type="Proteomes" id="UP000248724"/>
    </source>
</evidence>
<dbReference type="GO" id="GO:0004521">
    <property type="term" value="F:RNA endonuclease activity"/>
    <property type="evidence" value="ECO:0007669"/>
    <property type="project" value="TreeGrafter"/>
</dbReference>
<dbReference type="PANTHER" id="PTHR33988:SF2">
    <property type="entry name" value="ENDORIBONUCLEASE MAZF"/>
    <property type="match status" value="1"/>
</dbReference>
<feature type="region of interest" description="Disordered" evidence="3">
    <location>
        <begin position="1"/>
        <end position="21"/>
    </location>
</feature>
<proteinExistence type="inferred from homology"/>
<evidence type="ECO:0000256" key="3">
    <source>
        <dbReference type="SAM" id="MobiDB-lite"/>
    </source>
</evidence>
<dbReference type="GO" id="GO:0016075">
    <property type="term" value="P:rRNA catabolic process"/>
    <property type="evidence" value="ECO:0007669"/>
    <property type="project" value="TreeGrafter"/>
</dbReference>
<comment type="caution">
    <text evidence="4">The sequence shown here is derived from an EMBL/GenBank/DDBJ whole genome shotgun (WGS) entry which is preliminary data.</text>
</comment>
<reference evidence="4 5" key="1">
    <citation type="journal article" date="2017" name="Nature">
        <title>Atmospheric trace gases support primary production in Antarctic desert surface soil.</title>
        <authorList>
            <person name="Ji M."/>
            <person name="Greening C."/>
            <person name="Vanwonterghem I."/>
            <person name="Carere C.R."/>
            <person name="Bay S.K."/>
            <person name="Steen J.A."/>
            <person name="Montgomery K."/>
            <person name="Lines T."/>
            <person name="Beardall J."/>
            <person name="van Dorst J."/>
            <person name="Snape I."/>
            <person name="Stott M.B."/>
            <person name="Hugenholtz P."/>
            <person name="Ferrari B.C."/>
        </authorList>
    </citation>
    <scope>NUCLEOTIDE SEQUENCE [LARGE SCALE GENOMIC DNA]</scope>
    <source>
        <strain evidence="4">RRmetagenome_bin12</strain>
    </source>
</reference>
<sequence length="105" mass="11326">MRGDVHRLRTPKGGGHEQRGSRFAVVLQSDSMPLSTVVVAPTSTSCRAASFRPEVEVARWKTRVMVEQMAAVDWSRLGEPVGHLTASELEDIDGAALAVLALTGR</sequence>
<keyword evidence="2" id="KW-1277">Toxin-antitoxin system</keyword>
<dbReference type="InterPro" id="IPR003477">
    <property type="entry name" value="PemK-like"/>
</dbReference>
<dbReference type="PANTHER" id="PTHR33988">
    <property type="entry name" value="ENDORIBONUCLEASE MAZF-RELATED"/>
    <property type="match status" value="1"/>
</dbReference>
<accession>A0A2W5ZH75</accession>